<proteinExistence type="predicted"/>
<reference evidence="2 3" key="1">
    <citation type="submission" date="2018-04" db="EMBL/GenBank/DDBJ databases">
        <title>WGS assembly of Panicum hallii var. hallii HAL2.</title>
        <authorList>
            <person name="Lovell J."/>
            <person name="Jenkins J."/>
            <person name="Lowry D."/>
            <person name="Mamidi S."/>
            <person name="Sreedasyam A."/>
            <person name="Weng X."/>
            <person name="Barry K."/>
            <person name="Bonette J."/>
            <person name="Campitelli B."/>
            <person name="Daum C."/>
            <person name="Gordon S."/>
            <person name="Gould B."/>
            <person name="Lipzen A."/>
            <person name="MacQueen A."/>
            <person name="Palacio-Mejia J."/>
            <person name="Plott C."/>
            <person name="Shakirov E."/>
            <person name="Shu S."/>
            <person name="Yoshinaga Y."/>
            <person name="Zane M."/>
            <person name="Rokhsar D."/>
            <person name="Grimwood J."/>
            <person name="Schmutz J."/>
            <person name="Juenger T."/>
        </authorList>
    </citation>
    <scope>NUCLEOTIDE SEQUENCE [LARGE SCALE GENOMIC DNA]</scope>
    <source>
        <strain evidence="3">cv. HAL2</strain>
    </source>
</reference>
<accession>A0A2T7CY83</accession>
<gene>
    <name evidence="2" type="ORF">GQ55_7G234100</name>
</gene>
<feature type="compositionally biased region" description="Basic residues" evidence="1">
    <location>
        <begin position="203"/>
        <end position="214"/>
    </location>
</feature>
<protein>
    <submittedName>
        <fullName evidence="2">Uncharacterized protein</fullName>
    </submittedName>
</protein>
<feature type="compositionally biased region" description="Low complexity" evidence="1">
    <location>
        <begin position="386"/>
        <end position="396"/>
    </location>
</feature>
<organism evidence="2 3">
    <name type="scientific">Panicum hallii var. hallii</name>
    <dbReference type="NCBI Taxonomy" id="1504633"/>
    <lineage>
        <taxon>Eukaryota</taxon>
        <taxon>Viridiplantae</taxon>
        <taxon>Streptophyta</taxon>
        <taxon>Embryophyta</taxon>
        <taxon>Tracheophyta</taxon>
        <taxon>Spermatophyta</taxon>
        <taxon>Magnoliopsida</taxon>
        <taxon>Liliopsida</taxon>
        <taxon>Poales</taxon>
        <taxon>Poaceae</taxon>
        <taxon>PACMAD clade</taxon>
        <taxon>Panicoideae</taxon>
        <taxon>Panicodae</taxon>
        <taxon>Paniceae</taxon>
        <taxon>Panicinae</taxon>
        <taxon>Panicum</taxon>
        <taxon>Panicum sect. Panicum</taxon>
    </lineage>
</organism>
<evidence type="ECO:0000313" key="3">
    <source>
        <dbReference type="Proteomes" id="UP000244336"/>
    </source>
</evidence>
<feature type="region of interest" description="Disordered" evidence="1">
    <location>
        <begin position="196"/>
        <end position="215"/>
    </location>
</feature>
<feature type="region of interest" description="Disordered" evidence="1">
    <location>
        <begin position="72"/>
        <end position="95"/>
    </location>
</feature>
<evidence type="ECO:0000256" key="1">
    <source>
        <dbReference type="SAM" id="MobiDB-lite"/>
    </source>
</evidence>
<evidence type="ECO:0000313" key="2">
    <source>
        <dbReference type="EMBL" id="PUZ48292.1"/>
    </source>
</evidence>
<keyword evidence="3" id="KW-1185">Reference proteome</keyword>
<feature type="region of interest" description="Disordered" evidence="1">
    <location>
        <begin position="380"/>
        <end position="399"/>
    </location>
</feature>
<name>A0A2T7CY83_9POAL</name>
<sequence length="486" mass="52592">MPHSLGVDEDQSGLFQISSSPIPTIFCTFFGNPIRSTSTLTMTRTPNGITLGAQNSQTRHLITHGFFHLGELHGATPPSRARPDPQLRVAPPSCPRSYRVPSGGAFTGMRAPPPAVVAFASPVARHRASATPGFLAVPAPRLCWRVRRGTPHCLRRAPGGWRDMRDPVGALDDQLLDARRHGRRLGRRGGEPWLGRPVELGRRGHQSHGHRRGRGLASLPALRRAARRARGRGGRGEGRVRGRRGLGRRPLVPAGGGGGGRDLGADAEREVEERAGAAHAVGGAVVGERGVLGGVVGAEPHARAVLGRVPDLRRELAPRPLPHAPVVLAPRHARRGPFRLGRRGAAARRHRLRVRVREAEAVVGVGVGVGVRGRERLGLDPREGAVGEPAVGEGVPQRPEHDHVVGVVGAERQRAAPLVRHEAPEALAPPVRGPRLRRLLQEVLPDGVQHQRLRRLLQQVLPDGVQQHRALLIRHWRRGLSVWFMS</sequence>
<dbReference type="AlphaFoldDB" id="A0A2T7CY83"/>
<dbReference type="Gramene" id="PUZ48292">
    <property type="protein sequence ID" value="PUZ48292"/>
    <property type="gene ID" value="GQ55_7G234100"/>
</dbReference>
<dbReference type="Proteomes" id="UP000244336">
    <property type="component" value="Chromosome 7"/>
</dbReference>
<dbReference type="EMBL" id="CM009755">
    <property type="protein sequence ID" value="PUZ48292.1"/>
    <property type="molecule type" value="Genomic_DNA"/>
</dbReference>
<feature type="region of interest" description="Disordered" evidence="1">
    <location>
        <begin position="226"/>
        <end position="264"/>
    </location>
</feature>